<feature type="domain" description="Peptidase M13 C-terminal" evidence="9">
    <location>
        <begin position="561"/>
        <end position="767"/>
    </location>
</feature>
<keyword evidence="4" id="KW-0645">Protease</keyword>
<dbReference type="Gene3D" id="3.40.390.10">
    <property type="entry name" value="Collagenase (Catalytic Domain)"/>
    <property type="match status" value="1"/>
</dbReference>
<accession>B4PJ42</accession>
<dbReference type="AlphaFoldDB" id="B4PJ42"/>
<organism evidence="11 12">
    <name type="scientific">Drosophila yakuba</name>
    <name type="common">Fruit fly</name>
    <dbReference type="NCBI Taxonomy" id="7245"/>
    <lineage>
        <taxon>Eukaryota</taxon>
        <taxon>Metazoa</taxon>
        <taxon>Ecdysozoa</taxon>
        <taxon>Arthropoda</taxon>
        <taxon>Hexapoda</taxon>
        <taxon>Insecta</taxon>
        <taxon>Pterygota</taxon>
        <taxon>Neoptera</taxon>
        <taxon>Endopterygota</taxon>
        <taxon>Diptera</taxon>
        <taxon>Brachycera</taxon>
        <taxon>Muscomorpha</taxon>
        <taxon>Ephydroidea</taxon>
        <taxon>Drosophilidae</taxon>
        <taxon>Drosophila</taxon>
        <taxon>Sophophora</taxon>
    </lineage>
</organism>
<evidence type="ECO:0000259" key="10">
    <source>
        <dbReference type="Pfam" id="PF05649"/>
    </source>
</evidence>
<evidence type="ECO:0000256" key="2">
    <source>
        <dbReference type="ARBA" id="ARBA00004401"/>
    </source>
</evidence>
<evidence type="ECO:0000256" key="1">
    <source>
        <dbReference type="ARBA" id="ARBA00001947"/>
    </source>
</evidence>
<dbReference type="EMBL" id="CM000159">
    <property type="protein sequence ID" value="EDW94633.2"/>
    <property type="molecule type" value="Genomic_DNA"/>
</dbReference>
<dbReference type="CDD" id="cd08662">
    <property type="entry name" value="M13"/>
    <property type="match status" value="1"/>
</dbReference>
<dbReference type="InterPro" id="IPR024079">
    <property type="entry name" value="MetalloPept_cat_dom_sf"/>
</dbReference>
<evidence type="ECO:0000256" key="7">
    <source>
        <dbReference type="ARBA" id="ARBA00022833"/>
    </source>
</evidence>
<dbReference type="OrthoDB" id="6475849at2759"/>
<reference evidence="11 12" key="2">
    <citation type="journal article" date="2007" name="PLoS Biol.">
        <title>Principles of genome evolution in the Drosophila melanogaster species group.</title>
        <authorList>
            <person name="Ranz J.M."/>
            <person name="Maurin D."/>
            <person name="Chan Y.S."/>
            <person name="von Grotthuss M."/>
            <person name="Hillier L.W."/>
            <person name="Roote J."/>
            <person name="Ashburner M."/>
            <person name="Bergman C.M."/>
        </authorList>
    </citation>
    <scope>NUCLEOTIDE SEQUENCE [LARGE SCALE GENOMIC DNA]</scope>
    <source>
        <strain evidence="12">Tai18E2 / Tucson 14021-0261.01</strain>
    </source>
</reference>
<keyword evidence="5" id="KW-0479">Metal-binding</keyword>
<dbReference type="Pfam" id="PF05649">
    <property type="entry name" value="Peptidase_M13_N"/>
    <property type="match status" value="1"/>
</dbReference>
<evidence type="ECO:0000256" key="6">
    <source>
        <dbReference type="ARBA" id="ARBA00022801"/>
    </source>
</evidence>
<dbReference type="InterPro" id="IPR000718">
    <property type="entry name" value="Peptidase_M13"/>
</dbReference>
<dbReference type="PRINTS" id="PR00786">
    <property type="entry name" value="NEPRILYSIN"/>
</dbReference>
<feature type="domain" description="Peptidase M13 N-terminal" evidence="10">
    <location>
        <begin position="128"/>
        <end position="497"/>
    </location>
</feature>
<dbReference type="Proteomes" id="UP000002282">
    <property type="component" value="Chromosome 3L"/>
</dbReference>
<dbReference type="Gene3D" id="1.10.1380.10">
    <property type="entry name" value="Neutral endopeptidase , domain2"/>
    <property type="match status" value="1"/>
</dbReference>
<evidence type="ECO:0000256" key="8">
    <source>
        <dbReference type="ARBA" id="ARBA00023049"/>
    </source>
</evidence>
<dbReference type="PANTHER" id="PTHR11733">
    <property type="entry name" value="ZINC METALLOPROTEASE FAMILY M13 NEPRILYSIN-RELATED"/>
    <property type="match status" value="1"/>
</dbReference>
<dbReference type="HOGENOM" id="CLU_006187_4_4_1"/>
<comment type="similarity">
    <text evidence="3">Belongs to the peptidase M13 family.</text>
</comment>
<evidence type="ECO:0000259" key="9">
    <source>
        <dbReference type="Pfam" id="PF01431"/>
    </source>
</evidence>
<dbReference type="GO" id="GO:0004222">
    <property type="term" value="F:metalloendopeptidase activity"/>
    <property type="evidence" value="ECO:0007669"/>
    <property type="project" value="InterPro"/>
</dbReference>
<sequence length="769" mass="88140">MTSSGLTFHPQDSGKNEFREAEVVEVVACIRVLQHIAAHLGGLGYTHQSPDVGGVVVLRDQLLPLLDAQHKTMKLLYILIAGHVLSALVLAAPTDEDAFHQDTPYIKELLRQAKVAEIESFMDQKADPCTDFYAFSCGNYKRINSALNLQKGTSGLLDTLSNGLNRKILKMLNKATDTHDTPEDIQVKHFFKSCLRIKKLNYKEKLKQIIGEFGTMPVLEGSSWHEDDFDWVETTARIGHRYGIASIIRVEVGTDVVNSQRNSIFVGEQTFPLETRSMYVDNDMAFYRQTHLGRIELILQRLLGVEMELAKKTAKEVFDFEVDLANGLEDKEEPEDPKEKIELLTVAELRERYASTFDAEQFIFVSLGEEISEPIYEVNRRYQRNLVEVMRRTPKRTVANYIFYRLIWEFILKLTKASETMQEPCAYYTKKYFAKNLDNMFYRRYQNEQSSREIDNMWHQMKSNFREALLSSPELDWIERSTRNIAIAKLEAMTLEVNSYSKQNLTEDFADLNLQGADYVENLGQVLQLRAKQMRQLLYQPAKPAEPAVMLSFSPSNDVLQNAIKLPVAMLQPYYLWSEVYPNAVMFGSLASLIGHELIHGFVDRGRQVDDKGNIRDWWDEKSSSNFMQRNECFTKQYGRYVYNGIQLKETTDQTENIADNGGTRLAYAAYRKWFESQVTNGTSVSQLLAKESLPKLPYAANQLFFVSFAQIWCNDVHPLAKSMLVSADEHTPGKFRVIGTLSNFNEFSKEFNCPAGSAMNPSEKCMLY</sequence>
<dbReference type="PANTHER" id="PTHR11733:SF238">
    <property type="entry name" value="FI07649P-RELATED"/>
    <property type="match status" value="1"/>
</dbReference>
<keyword evidence="6 11" id="KW-0378">Hydrolase</keyword>
<dbReference type="SUPFAM" id="SSF55486">
    <property type="entry name" value="Metalloproteases ('zincins'), catalytic domain"/>
    <property type="match status" value="1"/>
</dbReference>
<dbReference type="GO" id="GO:0016485">
    <property type="term" value="P:protein processing"/>
    <property type="evidence" value="ECO:0007669"/>
    <property type="project" value="TreeGrafter"/>
</dbReference>
<evidence type="ECO:0000313" key="12">
    <source>
        <dbReference type="Proteomes" id="UP000002282"/>
    </source>
</evidence>
<dbReference type="PROSITE" id="PS51885">
    <property type="entry name" value="NEPRILYSIN"/>
    <property type="match status" value="1"/>
</dbReference>
<reference evidence="11 12" key="1">
    <citation type="journal article" date="2007" name="Nature">
        <title>Evolution of genes and genomes on the Drosophila phylogeny.</title>
        <authorList>
            <consortium name="Drosophila 12 Genomes Consortium"/>
            <person name="Clark A.G."/>
            <person name="Eisen M.B."/>
            <person name="Smith D.R."/>
            <person name="Bergman C.M."/>
            <person name="Oliver B."/>
            <person name="Markow T.A."/>
            <person name="Kaufman T.C."/>
            <person name="Kellis M."/>
            <person name="Gelbart W."/>
            <person name="Iyer V.N."/>
            <person name="Pollard D.A."/>
            <person name="Sackton T.B."/>
            <person name="Larracuente A.M."/>
            <person name="Singh N.D."/>
            <person name="Abad J.P."/>
            <person name="Abt D.N."/>
            <person name="Adryan B."/>
            <person name="Aguade M."/>
            <person name="Akashi H."/>
            <person name="Anderson W.W."/>
            <person name="Aquadro C.F."/>
            <person name="Ardell D.H."/>
            <person name="Arguello R."/>
            <person name="Artieri C.G."/>
            <person name="Barbash D.A."/>
            <person name="Barker D."/>
            <person name="Barsanti P."/>
            <person name="Batterham P."/>
            <person name="Batzoglou S."/>
            <person name="Begun D."/>
            <person name="Bhutkar A."/>
            <person name="Blanco E."/>
            <person name="Bosak S.A."/>
            <person name="Bradley R.K."/>
            <person name="Brand A.D."/>
            <person name="Brent M.R."/>
            <person name="Brooks A.N."/>
            <person name="Brown R.H."/>
            <person name="Butlin R.K."/>
            <person name="Caggese C."/>
            <person name="Calvi B.R."/>
            <person name="Bernardo de Carvalho A."/>
            <person name="Caspi A."/>
            <person name="Castrezana S."/>
            <person name="Celniker S.E."/>
            <person name="Chang J.L."/>
            <person name="Chapple C."/>
            <person name="Chatterji S."/>
            <person name="Chinwalla A."/>
            <person name="Civetta A."/>
            <person name="Clifton S.W."/>
            <person name="Comeron J.M."/>
            <person name="Costello J.C."/>
            <person name="Coyne J.A."/>
            <person name="Daub J."/>
            <person name="David R.G."/>
            <person name="Delcher A.L."/>
            <person name="Delehaunty K."/>
            <person name="Do C.B."/>
            <person name="Ebling H."/>
            <person name="Edwards K."/>
            <person name="Eickbush T."/>
            <person name="Evans J.D."/>
            <person name="Filipski A."/>
            <person name="Findeiss S."/>
            <person name="Freyhult E."/>
            <person name="Fulton L."/>
            <person name="Fulton R."/>
            <person name="Garcia A.C."/>
            <person name="Gardiner A."/>
            <person name="Garfield D.A."/>
            <person name="Garvin B.E."/>
            <person name="Gibson G."/>
            <person name="Gilbert D."/>
            <person name="Gnerre S."/>
            <person name="Godfrey J."/>
            <person name="Good R."/>
            <person name="Gotea V."/>
            <person name="Gravely B."/>
            <person name="Greenberg A.J."/>
            <person name="Griffiths-Jones S."/>
            <person name="Gross S."/>
            <person name="Guigo R."/>
            <person name="Gustafson E.A."/>
            <person name="Haerty W."/>
            <person name="Hahn M.W."/>
            <person name="Halligan D.L."/>
            <person name="Halpern A.L."/>
            <person name="Halter G.M."/>
            <person name="Han M.V."/>
            <person name="Heger A."/>
            <person name="Hillier L."/>
            <person name="Hinrichs A.S."/>
            <person name="Holmes I."/>
            <person name="Hoskins R.A."/>
            <person name="Hubisz M.J."/>
            <person name="Hultmark D."/>
            <person name="Huntley M.A."/>
            <person name="Jaffe D.B."/>
            <person name="Jagadeeshan S."/>
            <person name="Jeck W.R."/>
            <person name="Johnson J."/>
            <person name="Jones C.D."/>
            <person name="Jordan W.C."/>
            <person name="Karpen G.H."/>
            <person name="Kataoka E."/>
            <person name="Keightley P.D."/>
            <person name="Kheradpour P."/>
            <person name="Kirkness E.F."/>
            <person name="Koerich L.B."/>
            <person name="Kristiansen K."/>
            <person name="Kudrna D."/>
            <person name="Kulathinal R.J."/>
            <person name="Kumar S."/>
            <person name="Kwok R."/>
            <person name="Lander E."/>
            <person name="Langley C.H."/>
            <person name="Lapoint R."/>
            <person name="Lazzaro B.P."/>
            <person name="Lee S.J."/>
            <person name="Levesque L."/>
            <person name="Li R."/>
            <person name="Lin C.F."/>
            <person name="Lin M.F."/>
            <person name="Lindblad-Toh K."/>
            <person name="Llopart A."/>
            <person name="Long M."/>
            <person name="Low L."/>
            <person name="Lozovsky E."/>
            <person name="Lu J."/>
            <person name="Luo M."/>
            <person name="Machado C.A."/>
            <person name="Makalowski W."/>
            <person name="Marzo M."/>
            <person name="Matsuda M."/>
            <person name="Matzkin L."/>
            <person name="McAllister B."/>
            <person name="McBride C.S."/>
            <person name="McKernan B."/>
            <person name="McKernan K."/>
            <person name="Mendez-Lago M."/>
            <person name="Minx P."/>
            <person name="Mollenhauer M.U."/>
            <person name="Montooth K."/>
            <person name="Mount S.M."/>
            <person name="Mu X."/>
            <person name="Myers E."/>
            <person name="Negre B."/>
            <person name="Newfeld S."/>
            <person name="Nielsen R."/>
            <person name="Noor M.A."/>
            <person name="O'Grady P."/>
            <person name="Pachter L."/>
            <person name="Papaceit M."/>
            <person name="Parisi M.J."/>
            <person name="Parisi M."/>
            <person name="Parts L."/>
            <person name="Pedersen J.S."/>
            <person name="Pesole G."/>
            <person name="Phillippy A.M."/>
            <person name="Ponting C.P."/>
            <person name="Pop M."/>
            <person name="Porcelli D."/>
            <person name="Powell J.R."/>
            <person name="Prohaska S."/>
            <person name="Pruitt K."/>
            <person name="Puig M."/>
            <person name="Quesneville H."/>
            <person name="Ram K.R."/>
            <person name="Rand D."/>
            <person name="Rasmussen M.D."/>
            <person name="Reed L.K."/>
            <person name="Reenan R."/>
            <person name="Reily A."/>
            <person name="Remington K.A."/>
            <person name="Rieger T.T."/>
            <person name="Ritchie M.G."/>
            <person name="Robin C."/>
            <person name="Rogers Y.H."/>
            <person name="Rohde C."/>
            <person name="Rozas J."/>
            <person name="Rubenfield M.J."/>
            <person name="Ruiz A."/>
            <person name="Russo S."/>
            <person name="Salzberg S.L."/>
            <person name="Sanchez-Gracia A."/>
            <person name="Saranga D.J."/>
            <person name="Sato H."/>
            <person name="Schaeffer S.W."/>
            <person name="Schatz M.C."/>
            <person name="Schlenke T."/>
            <person name="Schwartz R."/>
            <person name="Segarra C."/>
            <person name="Singh R.S."/>
            <person name="Sirot L."/>
            <person name="Sirota M."/>
            <person name="Sisneros N.B."/>
            <person name="Smith C.D."/>
            <person name="Smith T.F."/>
            <person name="Spieth J."/>
            <person name="Stage D.E."/>
            <person name="Stark A."/>
            <person name="Stephan W."/>
            <person name="Strausberg R.L."/>
            <person name="Strempel S."/>
            <person name="Sturgill D."/>
            <person name="Sutton G."/>
            <person name="Sutton G.G."/>
            <person name="Tao W."/>
            <person name="Teichmann S."/>
            <person name="Tobari Y.N."/>
            <person name="Tomimura Y."/>
            <person name="Tsolas J.M."/>
            <person name="Valente V.L."/>
            <person name="Venter E."/>
            <person name="Venter J.C."/>
            <person name="Vicario S."/>
            <person name="Vieira F.G."/>
            <person name="Vilella A.J."/>
            <person name="Villasante A."/>
            <person name="Walenz B."/>
            <person name="Wang J."/>
            <person name="Wasserman M."/>
            <person name="Watts T."/>
            <person name="Wilson D."/>
            <person name="Wilson R.K."/>
            <person name="Wing R.A."/>
            <person name="Wolfner M.F."/>
            <person name="Wong A."/>
            <person name="Wong G.K."/>
            <person name="Wu C.I."/>
            <person name="Wu G."/>
            <person name="Yamamoto D."/>
            <person name="Yang H.P."/>
            <person name="Yang S.P."/>
            <person name="Yorke J.A."/>
            <person name="Yoshida K."/>
            <person name="Zdobnov E."/>
            <person name="Zhang P."/>
            <person name="Zhang Y."/>
            <person name="Zimin A.V."/>
            <person name="Baldwin J."/>
            <person name="Abdouelleil A."/>
            <person name="Abdulkadir J."/>
            <person name="Abebe A."/>
            <person name="Abera B."/>
            <person name="Abreu J."/>
            <person name="Acer S.C."/>
            <person name="Aftuck L."/>
            <person name="Alexander A."/>
            <person name="An P."/>
            <person name="Anderson E."/>
            <person name="Anderson S."/>
            <person name="Arachi H."/>
            <person name="Azer M."/>
            <person name="Bachantsang P."/>
            <person name="Barry A."/>
            <person name="Bayul T."/>
            <person name="Berlin A."/>
            <person name="Bessette D."/>
            <person name="Bloom T."/>
            <person name="Blye J."/>
            <person name="Boguslavskiy L."/>
            <person name="Bonnet C."/>
            <person name="Boukhgalter B."/>
            <person name="Bourzgui I."/>
            <person name="Brown A."/>
            <person name="Cahill P."/>
            <person name="Channer S."/>
            <person name="Cheshatsang Y."/>
            <person name="Chuda L."/>
            <person name="Citroen M."/>
            <person name="Collymore A."/>
            <person name="Cooke P."/>
            <person name="Costello M."/>
            <person name="D'Aco K."/>
            <person name="Daza R."/>
            <person name="De Haan G."/>
            <person name="DeGray S."/>
            <person name="DeMaso C."/>
            <person name="Dhargay N."/>
            <person name="Dooley K."/>
            <person name="Dooley E."/>
            <person name="Doricent M."/>
            <person name="Dorje P."/>
            <person name="Dorjee K."/>
            <person name="Dupes A."/>
            <person name="Elong R."/>
            <person name="Falk J."/>
            <person name="Farina A."/>
            <person name="Faro S."/>
            <person name="Ferguson D."/>
            <person name="Fisher S."/>
            <person name="Foley C.D."/>
            <person name="Franke A."/>
            <person name="Friedrich D."/>
            <person name="Gadbois L."/>
            <person name="Gearin G."/>
            <person name="Gearin C.R."/>
            <person name="Giannoukos G."/>
            <person name="Goode T."/>
            <person name="Graham J."/>
            <person name="Grandbois E."/>
            <person name="Grewal S."/>
            <person name="Gyaltsen K."/>
            <person name="Hafez N."/>
            <person name="Hagos B."/>
            <person name="Hall J."/>
            <person name="Henson C."/>
            <person name="Hollinger A."/>
            <person name="Honan T."/>
            <person name="Huard M.D."/>
            <person name="Hughes L."/>
            <person name="Hurhula B."/>
            <person name="Husby M.E."/>
            <person name="Kamat A."/>
            <person name="Kanga B."/>
            <person name="Kashin S."/>
            <person name="Khazanovich D."/>
            <person name="Kisner P."/>
            <person name="Lance K."/>
            <person name="Lara M."/>
            <person name="Lee W."/>
            <person name="Lennon N."/>
            <person name="Letendre F."/>
            <person name="LeVine R."/>
            <person name="Lipovsky A."/>
            <person name="Liu X."/>
            <person name="Liu J."/>
            <person name="Liu S."/>
            <person name="Lokyitsang T."/>
            <person name="Lokyitsang Y."/>
            <person name="Lubonja R."/>
            <person name="Lui A."/>
            <person name="MacDonald P."/>
            <person name="Magnisalis V."/>
            <person name="Maru K."/>
            <person name="Matthews C."/>
            <person name="McCusker W."/>
            <person name="McDonough S."/>
            <person name="Mehta T."/>
            <person name="Meldrim J."/>
            <person name="Meneus L."/>
            <person name="Mihai O."/>
            <person name="Mihalev A."/>
            <person name="Mihova T."/>
            <person name="Mittelman R."/>
            <person name="Mlenga V."/>
            <person name="Montmayeur A."/>
            <person name="Mulrain L."/>
            <person name="Navidi A."/>
            <person name="Naylor J."/>
            <person name="Negash T."/>
            <person name="Nguyen T."/>
            <person name="Nguyen N."/>
            <person name="Nicol R."/>
            <person name="Norbu C."/>
            <person name="Norbu N."/>
            <person name="Novod N."/>
            <person name="O'Neill B."/>
            <person name="Osman S."/>
            <person name="Markiewicz E."/>
            <person name="Oyono O.L."/>
            <person name="Patti C."/>
            <person name="Phunkhang P."/>
            <person name="Pierre F."/>
            <person name="Priest M."/>
            <person name="Raghuraman S."/>
            <person name="Rege F."/>
            <person name="Reyes R."/>
            <person name="Rise C."/>
            <person name="Rogov P."/>
            <person name="Ross K."/>
            <person name="Ryan E."/>
            <person name="Settipalli S."/>
            <person name="Shea T."/>
            <person name="Sherpa N."/>
            <person name="Shi L."/>
            <person name="Shih D."/>
            <person name="Sparrow T."/>
            <person name="Spaulding J."/>
            <person name="Stalker J."/>
            <person name="Stange-Thomann N."/>
            <person name="Stavropoulos S."/>
            <person name="Stone C."/>
            <person name="Strader C."/>
            <person name="Tesfaye S."/>
            <person name="Thomson T."/>
            <person name="Thoulutsang Y."/>
            <person name="Thoulutsang D."/>
            <person name="Topham K."/>
            <person name="Topping I."/>
            <person name="Tsamla T."/>
            <person name="Vassiliev H."/>
            <person name="Vo A."/>
            <person name="Wangchuk T."/>
            <person name="Wangdi T."/>
            <person name="Weiand M."/>
            <person name="Wilkinson J."/>
            <person name="Wilson A."/>
            <person name="Yadav S."/>
            <person name="Young G."/>
            <person name="Yu Q."/>
            <person name="Zembek L."/>
            <person name="Zhong D."/>
            <person name="Zimmer A."/>
            <person name="Zwirko Z."/>
            <person name="Jaffe D.B."/>
            <person name="Alvarez P."/>
            <person name="Brockman W."/>
            <person name="Butler J."/>
            <person name="Chin C."/>
            <person name="Gnerre S."/>
            <person name="Grabherr M."/>
            <person name="Kleber M."/>
            <person name="Mauceli E."/>
            <person name="MacCallum I."/>
        </authorList>
    </citation>
    <scope>NUCLEOTIDE SEQUENCE [LARGE SCALE GENOMIC DNA]</scope>
    <source>
        <strain evidence="12">Tai18E2 / Tucson 14021-0261.01</strain>
    </source>
</reference>
<evidence type="ECO:0000313" key="11">
    <source>
        <dbReference type="EMBL" id="EDW94633.2"/>
    </source>
</evidence>
<dbReference type="InterPro" id="IPR018497">
    <property type="entry name" value="Peptidase_M13_C"/>
</dbReference>
<dbReference type="InterPro" id="IPR042089">
    <property type="entry name" value="Peptidase_M13_dom_2"/>
</dbReference>
<gene>
    <name evidence="11" type="primary">Dyak\GE19949</name>
    <name evidence="11" type="synonym">dyak_GLEANR_3802</name>
    <name evidence="11" type="synonym">GE19949</name>
    <name evidence="11" type="ORF">Dyak_GE19949</name>
</gene>
<name>B4PJ42_DROYA</name>
<dbReference type="GO" id="GO:0046872">
    <property type="term" value="F:metal ion binding"/>
    <property type="evidence" value="ECO:0007669"/>
    <property type="project" value="UniProtKB-KW"/>
</dbReference>
<dbReference type="KEGG" id="dya:Dyak_GE19949"/>
<evidence type="ECO:0000256" key="5">
    <source>
        <dbReference type="ARBA" id="ARBA00022723"/>
    </source>
</evidence>
<evidence type="ECO:0000256" key="4">
    <source>
        <dbReference type="ARBA" id="ARBA00022670"/>
    </source>
</evidence>
<dbReference type="MEROPS" id="M13.A05"/>
<comment type="subcellular location">
    <subcellularLocation>
        <location evidence="2">Cell membrane</location>
        <topology evidence="2">Single-pass type II membrane protein</topology>
    </subcellularLocation>
</comment>
<dbReference type="Pfam" id="PF01431">
    <property type="entry name" value="Peptidase_M13"/>
    <property type="match status" value="1"/>
</dbReference>
<keyword evidence="12" id="KW-1185">Reference proteome</keyword>
<dbReference type="GO" id="GO:0005886">
    <property type="term" value="C:plasma membrane"/>
    <property type="evidence" value="ECO:0007669"/>
    <property type="project" value="UniProtKB-SubCell"/>
</dbReference>
<protein>
    <submittedName>
        <fullName evidence="11">Uncharacterized protein</fullName>
    </submittedName>
</protein>
<evidence type="ECO:0000256" key="3">
    <source>
        <dbReference type="ARBA" id="ARBA00007357"/>
    </source>
</evidence>
<dbReference type="eggNOG" id="KOG3624">
    <property type="taxonomic scope" value="Eukaryota"/>
</dbReference>
<comment type="cofactor">
    <cofactor evidence="1">
        <name>Zn(2+)</name>
        <dbReference type="ChEBI" id="CHEBI:29105"/>
    </cofactor>
</comment>
<keyword evidence="7" id="KW-0862">Zinc</keyword>
<keyword evidence="8" id="KW-0482">Metalloprotease</keyword>
<proteinExistence type="inferred from homology"/>
<dbReference type="InterPro" id="IPR008753">
    <property type="entry name" value="Peptidase_M13_N"/>
</dbReference>